<dbReference type="EMBL" id="CP063361">
    <property type="protein sequence ID" value="UOD30186.1"/>
    <property type="molecule type" value="Genomic_DNA"/>
</dbReference>
<evidence type="ECO:0000313" key="5">
    <source>
        <dbReference type="Proteomes" id="UP000831532"/>
    </source>
</evidence>
<dbReference type="PANTHER" id="PTHR10161">
    <property type="entry name" value="TARTRATE-RESISTANT ACID PHOSPHATASE TYPE 5"/>
    <property type="match status" value="1"/>
</dbReference>
<proteinExistence type="predicted"/>
<reference evidence="4 5" key="1">
    <citation type="submission" date="2020-10" db="EMBL/GenBank/DDBJ databases">
        <title>Genome analysis of Massilia species.</title>
        <authorList>
            <person name="Jung D.-H."/>
        </authorList>
    </citation>
    <scope>NUCLEOTIDE SEQUENCE [LARGE SCALE GENOMIC DNA]</scope>
    <source>
        <strain evidence="5">sipir</strain>
    </source>
</reference>
<dbReference type="InterPro" id="IPR004843">
    <property type="entry name" value="Calcineurin-like_PHP"/>
</dbReference>
<dbReference type="Gene3D" id="3.60.21.10">
    <property type="match status" value="1"/>
</dbReference>
<dbReference type="Pfam" id="PF00149">
    <property type="entry name" value="Metallophos"/>
    <property type="match status" value="1"/>
</dbReference>
<keyword evidence="5" id="KW-1185">Reference proteome</keyword>
<keyword evidence="1" id="KW-0732">Signal</keyword>
<evidence type="ECO:0000313" key="4">
    <source>
        <dbReference type="EMBL" id="UOD30186.1"/>
    </source>
</evidence>
<protein>
    <submittedName>
        <fullName evidence="4">Metallophosphoesterase</fullName>
    </submittedName>
</protein>
<dbReference type="SUPFAM" id="SSF56300">
    <property type="entry name" value="Metallo-dependent phosphatases"/>
    <property type="match status" value="1"/>
</dbReference>
<organism evidence="4 5">
    <name type="scientific">Massilia violaceinigra</name>
    <dbReference type="NCBI Taxonomy" id="2045208"/>
    <lineage>
        <taxon>Bacteria</taxon>
        <taxon>Pseudomonadati</taxon>
        <taxon>Pseudomonadota</taxon>
        <taxon>Betaproteobacteria</taxon>
        <taxon>Burkholderiales</taxon>
        <taxon>Oxalobacteraceae</taxon>
        <taxon>Telluria group</taxon>
        <taxon>Massilia</taxon>
    </lineage>
</organism>
<dbReference type="RefSeq" id="WP_243491436.1">
    <property type="nucleotide sequence ID" value="NZ_CP063361.1"/>
</dbReference>
<dbReference type="Proteomes" id="UP000831532">
    <property type="component" value="Chromosome"/>
</dbReference>
<feature type="domain" description="Calcineurin-like phosphoesterase" evidence="3">
    <location>
        <begin position="7"/>
        <end position="65"/>
    </location>
</feature>
<gene>
    <name evidence="4" type="ORF">INH39_33465</name>
</gene>
<name>A0ABY4A5W5_9BURK</name>
<evidence type="ECO:0000259" key="3">
    <source>
        <dbReference type="Pfam" id="PF00149"/>
    </source>
</evidence>
<dbReference type="InterPro" id="IPR051558">
    <property type="entry name" value="Metallophosphoesterase_PAP"/>
</dbReference>
<keyword evidence="2" id="KW-0378">Hydrolase</keyword>
<sequence length="87" mass="10114">MAALCARKGCDFVIYLGDNFYGQGITRPDDPHCQQKFELPYAGLDLPFYAMPGNHDYGDPPLDYWKPQFQIAYTRRPARWLFLEQHG</sequence>
<evidence type="ECO:0000256" key="1">
    <source>
        <dbReference type="ARBA" id="ARBA00022729"/>
    </source>
</evidence>
<dbReference type="InterPro" id="IPR029052">
    <property type="entry name" value="Metallo-depent_PP-like"/>
</dbReference>
<dbReference type="PANTHER" id="PTHR10161:SF14">
    <property type="entry name" value="TARTRATE-RESISTANT ACID PHOSPHATASE TYPE 5"/>
    <property type="match status" value="1"/>
</dbReference>
<evidence type="ECO:0000256" key="2">
    <source>
        <dbReference type="ARBA" id="ARBA00022801"/>
    </source>
</evidence>
<accession>A0ABY4A5W5</accession>